<feature type="domain" description="Poly(A) RNA polymerase mitochondrial-like central palm" evidence="2">
    <location>
        <begin position="179"/>
        <end position="319"/>
    </location>
</feature>
<dbReference type="InterPro" id="IPR054708">
    <property type="entry name" value="MTPAP-like_central"/>
</dbReference>
<feature type="region of interest" description="Disordered" evidence="1">
    <location>
        <begin position="38"/>
        <end position="69"/>
    </location>
</feature>
<dbReference type="SUPFAM" id="SSF81301">
    <property type="entry name" value="Nucleotidyltransferase"/>
    <property type="match status" value="1"/>
</dbReference>
<evidence type="ECO:0000259" key="2">
    <source>
        <dbReference type="Pfam" id="PF22600"/>
    </source>
</evidence>
<dbReference type="PANTHER" id="PTHR23092">
    <property type="entry name" value="POLY(A) RNA POLYMERASE"/>
    <property type="match status" value="1"/>
</dbReference>
<dbReference type="Gene3D" id="1.10.1410.10">
    <property type="match status" value="1"/>
</dbReference>
<name>A0ABR3QSM4_9PLEO</name>
<comment type="caution">
    <text evidence="3">The sequence shown here is derived from an EMBL/GenBank/DDBJ whole genome shotgun (WGS) entry which is preliminary data.</text>
</comment>
<feature type="region of interest" description="Disordered" evidence="1">
    <location>
        <begin position="562"/>
        <end position="608"/>
    </location>
</feature>
<organism evidence="3 4">
    <name type="scientific">Paraconiothyrium brasiliense</name>
    <dbReference type="NCBI Taxonomy" id="300254"/>
    <lineage>
        <taxon>Eukaryota</taxon>
        <taxon>Fungi</taxon>
        <taxon>Dikarya</taxon>
        <taxon>Ascomycota</taxon>
        <taxon>Pezizomycotina</taxon>
        <taxon>Dothideomycetes</taxon>
        <taxon>Pleosporomycetidae</taxon>
        <taxon>Pleosporales</taxon>
        <taxon>Massarineae</taxon>
        <taxon>Didymosphaeriaceae</taxon>
        <taxon>Paraconiothyrium</taxon>
    </lineage>
</organism>
<reference evidence="3 4" key="1">
    <citation type="submission" date="2024-02" db="EMBL/GenBank/DDBJ databases">
        <title>De novo assembly and annotation of 12 fungi associated with fruit tree decline syndrome in Ontario, Canada.</title>
        <authorList>
            <person name="Sulman M."/>
            <person name="Ellouze W."/>
            <person name="Ilyukhin E."/>
        </authorList>
    </citation>
    <scope>NUCLEOTIDE SEQUENCE [LARGE SCALE GENOMIC DNA]</scope>
    <source>
        <strain evidence="3 4">M42-189</strain>
    </source>
</reference>
<feature type="compositionally biased region" description="Basic and acidic residues" evidence="1">
    <location>
        <begin position="597"/>
        <end position="608"/>
    </location>
</feature>
<evidence type="ECO:0000313" key="4">
    <source>
        <dbReference type="Proteomes" id="UP001521785"/>
    </source>
</evidence>
<accession>A0ABR3QSM4</accession>
<keyword evidence="4" id="KW-1185">Reference proteome</keyword>
<dbReference type="InterPro" id="IPR045862">
    <property type="entry name" value="Trf4-like"/>
</dbReference>
<dbReference type="Proteomes" id="UP001521785">
    <property type="component" value="Unassembled WGS sequence"/>
</dbReference>
<dbReference type="SUPFAM" id="SSF81631">
    <property type="entry name" value="PAP/OAS1 substrate-binding domain"/>
    <property type="match status" value="1"/>
</dbReference>
<sequence>MKLQHARPVCRAPNRFSPSVLLYQHFIFPYNAAHQQRLSSSAPAPEAAEDGSPKSFPENQGAVTAEAEYKSPARPKIRLYEVSGIGKRQMRMDLAHNMQSRKIDHQKLGGKKGDLAWRAHVLENRLEALLLNARLAVDEGKEYKGALVRPLQSPVFVPEQKYPWAAKSSRANIDAMSRLNREINDFYEYAKPSRTELFARKNLVEQVRADVRQHLPNHILEVFGSERTGLALALSDIDLRLVKRDELNQNVSDKLPTSTERKRLLKILYDIRYQVFDGKNPSSTKYILPALRHSRYPLVSVQDKGSGLDVQVVSSNNTAGQRDFIQRYMKEYPYLRQTYAVIKTIFDQRGFSDVFRGGFGSYPLFMMIVASLQNQPNQRRDAAGALLNFLYYWAYFKTSEHGVSIAPPEYFDKKENPILTDSLKLKLSEGNFKPLPDYMLSLRDPADKTNDLGRKGSVILHVQSTLRYLTAHMIKTLNSNNTPSLLAPLVGEVYGRDRARREKLSAHGSWIQRRVEGALSARVGNSDATPAPETQQEGDVHSFLDNNIDKTATSQSKFSIAYKQPKEGGMSFTAPNETPTKEVTPADSPDDLQVQLKEVHETRTHGPP</sequence>
<dbReference type="Pfam" id="PF22600">
    <property type="entry name" value="MTPAP-like_central"/>
    <property type="match status" value="1"/>
</dbReference>
<evidence type="ECO:0000313" key="3">
    <source>
        <dbReference type="EMBL" id="KAL1595157.1"/>
    </source>
</evidence>
<dbReference type="EMBL" id="JAKJXO020000016">
    <property type="protein sequence ID" value="KAL1595157.1"/>
    <property type="molecule type" value="Genomic_DNA"/>
</dbReference>
<gene>
    <name evidence="3" type="ORF">SLS60_009845</name>
</gene>
<protein>
    <recommendedName>
        <fullName evidence="2">Poly(A) RNA polymerase mitochondrial-like central palm domain-containing protein</fullName>
    </recommendedName>
</protein>
<evidence type="ECO:0000256" key="1">
    <source>
        <dbReference type="SAM" id="MobiDB-lite"/>
    </source>
</evidence>
<proteinExistence type="predicted"/>
<dbReference type="PANTHER" id="PTHR23092:SF15">
    <property type="entry name" value="INACTIVE NON-CANONICAL POLY(A) RNA POLYMERASE PROTEIN TRF4-2-RELATED"/>
    <property type="match status" value="1"/>
</dbReference>
<dbReference type="InterPro" id="IPR043519">
    <property type="entry name" value="NT_sf"/>
</dbReference>
<dbReference type="Gene3D" id="3.30.460.10">
    <property type="entry name" value="Beta Polymerase, domain 2"/>
    <property type="match status" value="1"/>
</dbReference>